<proteinExistence type="predicted"/>
<protein>
    <recommendedName>
        <fullName evidence="2">DUF7730 domain-containing protein</fullName>
    </recommendedName>
</protein>
<feature type="compositionally biased region" description="Polar residues" evidence="1">
    <location>
        <begin position="111"/>
        <end position="122"/>
    </location>
</feature>
<feature type="domain" description="DUF7730" evidence="2">
    <location>
        <begin position="123"/>
        <end position="239"/>
    </location>
</feature>
<evidence type="ECO:0000259" key="2">
    <source>
        <dbReference type="Pfam" id="PF24864"/>
    </source>
</evidence>
<dbReference type="Proteomes" id="UP000319257">
    <property type="component" value="Unassembled WGS sequence"/>
</dbReference>
<dbReference type="Pfam" id="PF24864">
    <property type="entry name" value="DUF7730"/>
    <property type="match status" value="1"/>
</dbReference>
<dbReference type="STRING" id="1093900.A0A507AU87"/>
<dbReference type="InterPro" id="IPR056632">
    <property type="entry name" value="DUF7730"/>
</dbReference>
<dbReference type="AlphaFoldDB" id="A0A507AU87"/>
<keyword evidence="4" id="KW-1185">Reference proteome</keyword>
<comment type="caution">
    <text evidence="3">The sequence shown here is derived from an EMBL/GenBank/DDBJ whole genome shotgun (WGS) entry which is preliminary data.</text>
</comment>
<evidence type="ECO:0000313" key="4">
    <source>
        <dbReference type="Proteomes" id="UP000319257"/>
    </source>
</evidence>
<gene>
    <name evidence="3" type="ORF">E0L32_001251</name>
</gene>
<dbReference type="EMBL" id="SKBQ01000005">
    <property type="protein sequence ID" value="TPX10054.1"/>
    <property type="molecule type" value="Genomic_DNA"/>
</dbReference>
<accession>A0A507AU87</accession>
<evidence type="ECO:0000256" key="1">
    <source>
        <dbReference type="SAM" id="MobiDB-lite"/>
    </source>
</evidence>
<reference evidence="3 4" key="1">
    <citation type="submission" date="2019-06" db="EMBL/GenBank/DDBJ databases">
        <title>Draft genome sequence of the filamentous fungus Phialemoniopsis curvata isolated from diesel fuel.</title>
        <authorList>
            <person name="Varaljay V.A."/>
            <person name="Lyon W.J."/>
            <person name="Crouch A.L."/>
            <person name="Drake C.E."/>
            <person name="Hollomon J.M."/>
            <person name="Nadeau L.J."/>
            <person name="Nunn H.S."/>
            <person name="Stevenson B.S."/>
            <person name="Bojanowski C.L."/>
            <person name="Crookes-Goodson W.J."/>
        </authorList>
    </citation>
    <scope>NUCLEOTIDE SEQUENCE [LARGE SCALE GENOMIC DNA]</scope>
    <source>
        <strain evidence="3 4">D216</strain>
    </source>
</reference>
<dbReference type="GeneID" id="41968698"/>
<feature type="region of interest" description="Disordered" evidence="1">
    <location>
        <begin position="87"/>
        <end position="122"/>
    </location>
</feature>
<evidence type="ECO:0000313" key="3">
    <source>
        <dbReference type="EMBL" id="TPX10054.1"/>
    </source>
</evidence>
<name>A0A507AU87_9PEZI</name>
<organism evidence="3 4">
    <name type="scientific">Thyridium curvatum</name>
    <dbReference type="NCBI Taxonomy" id="1093900"/>
    <lineage>
        <taxon>Eukaryota</taxon>
        <taxon>Fungi</taxon>
        <taxon>Dikarya</taxon>
        <taxon>Ascomycota</taxon>
        <taxon>Pezizomycotina</taxon>
        <taxon>Sordariomycetes</taxon>
        <taxon>Sordariomycetidae</taxon>
        <taxon>Thyridiales</taxon>
        <taxon>Thyridiaceae</taxon>
        <taxon>Thyridium</taxon>
    </lineage>
</organism>
<dbReference type="OrthoDB" id="4757095at2759"/>
<dbReference type="RefSeq" id="XP_030991765.1">
    <property type="nucleotide sequence ID" value="XM_031135309.1"/>
</dbReference>
<sequence>MQVGEVVFLSNQQPAAHIAHQQAEQISSSSVWESRRITSTVSELIADIIVMAQLRKTLQNIRSRWSASNDNDKVLDLQKTPLLEQAKQDTEASLNTSPPGSPRASLPNIPSPDQESFESTADPQRSSYLFKLPLELRTLIYIDIWQLLGSSQHIFIKGDGYSYTPCVVRSGEADERPAEIKRIWEEDGGWSIRQALWNKRMSSSWGTHWKCLERTLVAPPGQHPVLTMLLLCKRTYLECRTPRLKNLSITFTRVRIAHHFCCVRKMPIMENITHLVISFREAGSKDYRAFYNLLLHVEKLPNFREMDVWMDVPGLSIAEFLLTIGQTYHDRGVLSKITFDVPIDVDEVLEVEKHYPQVTREFVAFDLGGELSIVREKRDL</sequence>
<dbReference type="InParanoid" id="A0A507AU87"/>